<protein>
    <recommendedName>
        <fullName evidence="3">F-box domain-containing protein</fullName>
    </recommendedName>
</protein>
<dbReference type="EMBL" id="NHYE01003825">
    <property type="protein sequence ID" value="PPQ87563.1"/>
    <property type="molecule type" value="Genomic_DNA"/>
</dbReference>
<keyword evidence="2" id="KW-1185">Reference proteome</keyword>
<evidence type="ECO:0000313" key="2">
    <source>
        <dbReference type="Proteomes" id="UP000284706"/>
    </source>
</evidence>
<evidence type="ECO:0008006" key="3">
    <source>
        <dbReference type="Google" id="ProtNLM"/>
    </source>
</evidence>
<gene>
    <name evidence="1" type="ORF">CVT26_015426</name>
</gene>
<accession>A0A409X9S6</accession>
<comment type="caution">
    <text evidence="1">The sequence shown here is derived from an EMBL/GenBank/DDBJ whole genome shotgun (WGS) entry which is preliminary data.</text>
</comment>
<proteinExistence type="predicted"/>
<feature type="non-terminal residue" evidence="1">
    <location>
        <position position="292"/>
    </location>
</feature>
<reference evidence="1 2" key="1">
    <citation type="journal article" date="2018" name="Evol. Lett.">
        <title>Horizontal gene cluster transfer increased hallucinogenic mushroom diversity.</title>
        <authorList>
            <person name="Reynolds H.T."/>
            <person name="Vijayakumar V."/>
            <person name="Gluck-Thaler E."/>
            <person name="Korotkin H.B."/>
            <person name="Matheny P.B."/>
            <person name="Slot J.C."/>
        </authorList>
    </citation>
    <scope>NUCLEOTIDE SEQUENCE [LARGE SCALE GENOMIC DNA]</scope>
    <source>
        <strain evidence="1 2">SRW20</strain>
    </source>
</reference>
<dbReference type="OrthoDB" id="3046414at2759"/>
<name>A0A409X9S6_9AGAR</name>
<sequence length="292" mass="34077">MARASPEVQLHLLPLTHLTISLGRRISLLEDTILRCNSDFLLQFFSTWSIQSIISLGKVNKRLHQVVKLYSTMMWNVSAFLGHYFSDLNELKRLLSEERFVLFGPAVFSFFDRRTFQFWPLDICICVNSMDNFIRLLQIEGYIYVDGPPGIPSFETAVLGELIRTPYIKLKSNGERNSSESDRSAWGPYVFSKDEIQELRIRVYVVRCDAYRHVLSLRATGLMNLITFKHAVSLFPRSTFMHKRSFVSQQEDTPLYFPLHNEHFWLEHNKKVFNVETIGLTHEPFEDVEMGK</sequence>
<organism evidence="1 2">
    <name type="scientific">Gymnopilus dilepis</name>
    <dbReference type="NCBI Taxonomy" id="231916"/>
    <lineage>
        <taxon>Eukaryota</taxon>
        <taxon>Fungi</taxon>
        <taxon>Dikarya</taxon>
        <taxon>Basidiomycota</taxon>
        <taxon>Agaricomycotina</taxon>
        <taxon>Agaricomycetes</taxon>
        <taxon>Agaricomycetidae</taxon>
        <taxon>Agaricales</taxon>
        <taxon>Agaricineae</taxon>
        <taxon>Hymenogastraceae</taxon>
        <taxon>Gymnopilus</taxon>
    </lineage>
</organism>
<dbReference type="InParanoid" id="A0A409X9S6"/>
<dbReference type="AlphaFoldDB" id="A0A409X9S6"/>
<evidence type="ECO:0000313" key="1">
    <source>
        <dbReference type="EMBL" id="PPQ87563.1"/>
    </source>
</evidence>
<dbReference type="Proteomes" id="UP000284706">
    <property type="component" value="Unassembled WGS sequence"/>
</dbReference>